<dbReference type="PROSITE" id="PS51257">
    <property type="entry name" value="PROKAR_LIPOPROTEIN"/>
    <property type="match status" value="1"/>
</dbReference>
<dbReference type="AlphaFoldDB" id="X1TWZ7"/>
<name>X1TWZ7_9ZZZZ</name>
<sequence length="54" mass="5481">MKILYSIGLSLVIVALLFSAIGCEGPVGPQGIQGIQGETGAIGPHGISWAVIFT</sequence>
<protein>
    <recommendedName>
        <fullName evidence="2">Collagen-like protein</fullName>
    </recommendedName>
</protein>
<proteinExistence type="predicted"/>
<accession>X1TWZ7</accession>
<organism evidence="1">
    <name type="scientific">marine sediment metagenome</name>
    <dbReference type="NCBI Taxonomy" id="412755"/>
    <lineage>
        <taxon>unclassified sequences</taxon>
        <taxon>metagenomes</taxon>
        <taxon>ecological metagenomes</taxon>
    </lineage>
</organism>
<dbReference type="Gene3D" id="1.20.5.320">
    <property type="entry name" value="6-Phosphogluconate Dehydrogenase, domain 3"/>
    <property type="match status" value="1"/>
</dbReference>
<evidence type="ECO:0008006" key="2">
    <source>
        <dbReference type="Google" id="ProtNLM"/>
    </source>
</evidence>
<reference evidence="1" key="1">
    <citation type="journal article" date="2014" name="Front. Microbiol.">
        <title>High frequency of phylogenetically diverse reductive dehalogenase-homologous genes in deep subseafloor sedimentary metagenomes.</title>
        <authorList>
            <person name="Kawai M."/>
            <person name="Futagami T."/>
            <person name="Toyoda A."/>
            <person name="Takaki Y."/>
            <person name="Nishi S."/>
            <person name="Hori S."/>
            <person name="Arai W."/>
            <person name="Tsubouchi T."/>
            <person name="Morono Y."/>
            <person name="Uchiyama I."/>
            <person name="Ito T."/>
            <person name="Fujiyama A."/>
            <person name="Inagaki F."/>
            <person name="Takami H."/>
        </authorList>
    </citation>
    <scope>NUCLEOTIDE SEQUENCE</scope>
    <source>
        <strain evidence="1">Expedition CK06-06</strain>
    </source>
</reference>
<comment type="caution">
    <text evidence="1">The sequence shown here is derived from an EMBL/GenBank/DDBJ whole genome shotgun (WGS) entry which is preliminary data.</text>
</comment>
<evidence type="ECO:0000313" key="1">
    <source>
        <dbReference type="EMBL" id="GAI95901.1"/>
    </source>
</evidence>
<gene>
    <name evidence="1" type="ORF">S12H4_35073</name>
</gene>
<dbReference type="EMBL" id="BARW01020802">
    <property type="protein sequence ID" value="GAI95901.1"/>
    <property type="molecule type" value="Genomic_DNA"/>
</dbReference>